<name>A0A843W0K9_COLES</name>
<gene>
    <name evidence="7" type="ORF">Taro_031326</name>
</gene>
<keyword evidence="3" id="KW-0904">Protein phosphatase</keyword>
<comment type="catalytic activity">
    <reaction evidence="5">
        <text>O-phospho-L-threonyl-[protein] + H2O = L-threonyl-[protein] + phosphate</text>
        <dbReference type="Rhea" id="RHEA:47004"/>
        <dbReference type="Rhea" id="RHEA-COMP:11060"/>
        <dbReference type="Rhea" id="RHEA-COMP:11605"/>
        <dbReference type="ChEBI" id="CHEBI:15377"/>
        <dbReference type="ChEBI" id="CHEBI:30013"/>
        <dbReference type="ChEBI" id="CHEBI:43474"/>
        <dbReference type="ChEBI" id="CHEBI:61977"/>
        <dbReference type="EC" id="3.1.3.16"/>
    </reaction>
</comment>
<feature type="domain" description="PPM-type phosphatase" evidence="6">
    <location>
        <begin position="1"/>
        <end position="262"/>
    </location>
</feature>
<dbReference type="SUPFAM" id="SSF81606">
    <property type="entry name" value="PP2C-like"/>
    <property type="match status" value="1"/>
</dbReference>
<dbReference type="AlphaFoldDB" id="A0A843W0K9"/>
<dbReference type="PANTHER" id="PTHR47992">
    <property type="entry name" value="PROTEIN PHOSPHATASE"/>
    <property type="match status" value="1"/>
</dbReference>
<dbReference type="InterPro" id="IPR001932">
    <property type="entry name" value="PPM-type_phosphatase-like_dom"/>
</dbReference>
<evidence type="ECO:0000256" key="4">
    <source>
        <dbReference type="ARBA" id="ARBA00047761"/>
    </source>
</evidence>
<dbReference type="FunFam" id="3.60.40.10:FF:000291">
    <property type="entry name" value="Protein phosphatase 2C 50"/>
    <property type="match status" value="1"/>
</dbReference>
<dbReference type="InterPro" id="IPR015655">
    <property type="entry name" value="PP2C"/>
</dbReference>
<dbReference type="Proteomes" id="UP000652761">
    <property type="component" value="Unassembled WGS sequence"/>
</dbReference>
<evidence type="ECO:0000256" key="2">
    <source>
        <dbReference type="ARBA" id="ARBA00022801"/>
    </source>
</evidence>
<evidence type="ECO:0000256" key="5">
    <source>
        <dbReference type="ARBA" id="ARBA00048336"/>
    </source>
</evidence>
<dbReference type="EMBL" id="NMUH01002216">
    <property type="protein sequence ID" value="MQL98624.1"/>
    <property type="molecule type" value="Genomic_DNA"/>
</dbReference>
<dbReference type="PROSITE" id="PS51746">
    <property type="entry name" value="PPM_2"/>
    <property type="match status" value="1"/>
</dbReference>
<dbReference type="SMART" id="SM00332">
    <property type="entry name" value="PP2Cc"/>
    <property type="match status" value="1"/>
</dbReference>
<accession>A0A843W0K9</accession>
<dbReference type="Gene3D" id="3.60.40.10">
    <property type="entry name" value="PPM-type phosphatase domain"/>
    <property type="match status" value="1"/>
</dbReference>
<evidence type="ECO:0000256" key="1">
    <source>
        <dbReference type="ARBA" id="ARBA00013081"/>
    </source>
</evidence>
<reference evidence="7" key="1">
    <citation type="submission" date="2017-07" db="EMBL/GenBank/DDBJ databases">
        <title>Taro Niue Genome Assembly and Annotation.</title>
        <authorList>
            <person name="Atibalentja N."/>
            <person name="Keating K."/>
            <person name="Fields C.J."/>
        </authorList>
    </citation>
    <scope>NUCLEOTIDE SEQUENCE</scope>
    <source>
        <strain evidence="7">Niue_2</strain>
        <tissue evidence="7">Leaf</tissue>
    </source>
</reference>
<comment type="caution">
    <text evidence="7">The sequence shown here is derived from an EMBL/GenBank/DDBJ whole genome shotgun (WGS) entry which is preliminary data.</text>
</comment>
<protein>
    <recommendedName>
        <fullName evidence="1">protein-serine/threonine phosphatase</fullName>
        <ecNumber evidence="1">3.1.3.16</ecNumber>
    </recommendedName>
</protein>
<organism evidence="7 8">
    <name type="scientific">Colocasia esculenta</name>
    <name type="common">Wild taro</name>
    <name type="synonym">Arum esculentum</name>
    <dbReference type="NCBI Taxonomy" id="4460"/>
    <lineage>
        <taxon>Eukaryota</taxon>
        <taxon>Viridiplantae</taxon>
        <taxon>Streptophyta</taxon>
        <taxon>Embryophyta</taxon>
        <taxon>Tracheophyta</taxon>
        <taxon>Spermatophyta</taxon>
        <taxon>Magnoliopsida</taxon>
        <taxon>Liliopsida</taxon>
        <taxon>Araceae</taxon>
        <taxon>Aroideae</taxon>
        <taxon>Colocasieae</taxon>
        <taxon>Colocasia</taxon>
    </lineage>
</organism>
<dbReference type="OrthoDB" id="10264738at2759"/>
<dbReference type="GO" id="GO:0004722">
    <property type="term" value="F:protein serine/threonine phosphatase activity"/>
    <property type="evidence" value="ECO:0007669"/>
    <property type="project" value="UniProtKB-EC"/>
</dbReference>
<dbReference type="CDD" id="cd00143">
    <property type="entry name" value="PP2Cc"/>
    <property type="match status" value="1"/>
</dbReference>
<evidence type="ECO:0000313" key="8">
    <source>
        <dbReference type="Proteomes" id="UP000652761"/>
    </source>
</evidence>
<evidence type="ECO:0000313" key="7">
    <source>
        <dbReference type="EMBL" id="MQL98624.1"/>
    </source>
</evidence>
<keyword evidence="8" id="KW-1185">Reference proteome</keyword>
<keyword evidence="2" id="KW-0378">Hydrolase</keyword>
<dbReference type="Pfam" id="PF00481">
    <property type="entry name" value="PP2C"/>
    <property type="match status" value="1"/>
</dbReference>
<evidence type="ECO:0000259" key="6">
    <source>
        <dbReference type="PROSITE" id="PS51746"/>
    </source>
</evidence>
<proteinExistence type="predicted"/>
<dbReference type="InterPro" id="IPR036457">
    <property type="entry name" value="PPM-type-like_dom_sf"/>
</dbReference>
<sequence length="265" mass="28505">MFQVARLCKERMHIILAEELRLAEAEMLVGEVEVSAESINAALVKCFSRMDELVLSSCTCGSVGETCRCEQRGMAADVVGSTAVVALVDRQHIIVANCGDSRAVLGNNGISVLLSEDHKPDRVDELARIEEAGGRVVFLNGARVHGILAMSRALGDKYLKPWVISEPEMTVTRRTPEDEFLVIASDGLWDVVPSGFACDATRRCIKEVMEAGGAANFPPLSIQSVVGAHPPDSHCAIAASTLARLALARHSSDNISVIVVDLKQR</sequence>
<comment type="catalytic activity">
    <reaction evidence="4">
        <text>O-phospho-L-seryl-[protein] + H2O = L-seryl-[protein] + phosphate</text>
        <dbReference type="Rhea" id="RHEA:20629"/>
        <dbReference type="Rhea" id="RHEA-COMP:9863"/>
        <dbReference type="Rhea" id="RHEA-COMP:11604"/>
        <dbReference type="ChEBI" id="CHEBI:15377"/>
        <dbReference type="ChEBI" id="CHEBI:29999"/>
        <dbReference type="ChEBI" id="CHEBI:43474"/>
        <dbReference type="ChEBI" id="CHEBI:83421"/>
        <dbReference type="EC" id="3.1.3.16"/>
    </reaction>
</comment>
<dbReference type="EC" id="3.1.3.16" evidence="1"/>
<evidence type="ECO:0000256" key="3">
    <source>
        <dbReference type="ARBA" id="ARBA00022912"/>
    </source>
</evidence>